<dbReference type="Proteomes" id="UP000001549">
    <property type="component" value="Chromosome"/>
</dbReference>
<dbReference type="RefSeq" id="WP_013874651.1">
    <property type="nucleotide sequence ID" value="NC_015656.1"/>
</dbReference>
<name>F8B1K9_9ACTN</name>
<reference evidence="2 3" key="1">
    <citation type="submission" date="2011-05" db="EMBL/GenBank/DDBJ databases">
        <title>Complete sequence of chromosome of Frankia symbiont of Datisca glomerata.</title>
        <authorList>
            <consortium name="US DOE Joint Genome Institute"/>
            <person name="Lucas S."/>
            <person name="Han J."/>
            <person name="Lapidus A."/>
            <person name="Cheng J.-F."/>
            <person name="Goodwin L."/>
            <person name="Pitluck S."/>
            <person name="Peters L."/>
            <person name="Mikhailova N."/>
            <person name="Chertkov O."/>
            <person name="Teshima H."/>
            <person name="Han C."/>
            <person name="Tapia R."/>
            <person name="Land M."/>
            <person name="Hauser L."/>
            <person name="Kyrpides N."/>
            <person name="Ivanova N."/>
            <person name="Pagani I."/>
            <person name="Berry A."/>
            <person name="Pawlowski K."/>
            <person name="Persson T."/>
            <person name="Vanden Heuvel B."/>
            <person name="Benson D."/>
            <person name="Woyke T."/>
        </authorList>
    </citation>
    <scope>NUCLEOTIDE SEQUENCE [LARGE SCALE GENOMIC DNA]</scope>
    <source>
        <strain evidence="3">4085684</strain>
    </source>
</reference>
<organism evidence="2 3">
    <name type="scientific">Candidatus Protofrankia datiscae</name>
    <dbReference type="NCBI Taxonomy" id="2716812"/>
    <lineage>
        <taxon>Bacteria</taxon>
        <taxon>Bacillati</taxon>
        <taxon>Actinomycetota</taxon>
        <taxon>Actinomycetes</taxon>
        <taxon>Frankiales</taxon>
        <taxon>Frankiaceae</taxon>
        <taxon>Protofrankia</taxon>
    </lineage>
</organism>
<dbReference type="EMBL" id="CP002801">
    <property type="protein sequence ID" value="AEH10762.1"/>
    <property type="molecule type" value="Genomic_DNA"/>
</dbReference>
<protein>
    <submittedName>
        <fullName evidence="2">Uncharacterized protein</fullName>
    </submittedName>
</protein>
<proteinExistence type="predicted"/>
<gene>
    <name evidence="2" type="ordered locus">FsymDg_3471</name>
</gene>
<evidence type="ECO:0000313" key="3">
    <source>
        <dbReference type="Proteomes" id="UP000001549"/>
    </source>
</evidence>
<sequence>MEGHVEGWGRVDPDALARDDTGADPLGGRVERTGIALVRRGETVTAEGDGAAVVRPGQGAAPPGVVLEIPVTVEIGPTVEEITEAAAELALRRLREALAARALG</sequence>
<feature type="compositionally biased region" description="Basic and acidic residues" evidence="1">
    <location>
        <begin position="1"/>
        <end position="21"/>
    </location>
</feature>
<dbReference type="KEGG" id="fsy:FsymDg_3471"/>
<keyword evidence="3" id="KW-1185">Reference proteome</keyword>
<accession>F8B1K9</accession>
<dbReference type="AlphaFoldDB" id="F8B1K9"/>
<evidence type="ECO:0000256" key="1">
    <source>
        <dbReference type="SAM" id="MobiDB-lite"/>
    </source>
</evidence>
<dbReference type="HOGENOM" id="CLU_2246001_0_0_11"/>
<dbReference type="STRING" id="656024.FsymDg_3471"/>
<evidence type="ECO:0000313" key="2">
    <source>
        <dbReference type="EMBL" id="AEH10762.1"/>
    </source>
</evidence>
<feature type="region of interest" description="Disordered" evidence="1">
    <location>
        <begin position="1"/>
        <end position="28"/>
    </location>
</feature>